<dbReference type="EC" id="3.1.1.96" evidence="2"/>
<evidence type="ECO:0000313" key="3">
    <source>
        <dbReference type="EMBL" id="SFH38508.1"/>
    </source>
</evidence>
<dbReference type="PANTHER" id="PTHR10472">
    <property type="entry name" value="D-TYROSYL-TRNA TYR DEACYLASE"/>
    <property type="match status" value="1"/>
</dbReference>
<dbReference type="FunFam" id="3.50.80.10:FF:000001">
    <property type="entry name" value="D-aminoacyl-tRNA deacylase"/>
    <property type="match status" value="1"/>
</dbReference>
<dbReference type="GO" id="GO:0051500">
    <property type="term" value="F:D-tyrosyl-tRNA(Tyr) deacylase activity"/>
    <property type="evidence" value="ECO:0007669"/>
    <property type="project" value="TreeGrafter"/>
</dbReference>
<keyword evidence="2" id="KW-0820">tRNA-binding</keyword>
<dbReference type="InterPro" id="IPR003732">
    <property type="entry name" value="Daa-tRNA_deacyls_DTD"/>
</dbReference>
<dbReference type="GO" id="GO:0005737">
    <property type="term" value="C:cytoplasm"/>
    <property type="evidence" value="ECO:0007669"/>
    <property type="project" value="UniProtKB-SubCell"/>
</dbReference>
<dbReference type="AlphaFoldDB" id="A0A1I2ZL04"/>
<comment type="similarity">
    <text evidence="1 2">Belongs to the DTD family.</text>
</comment>
<proteinExistence type="inferred from homology"/>
<dbReference type="NCBIfam" id="TIGR00256">
    <property type="entry name" value="D-aminoacyl-tRNA deacylase"/>
    <property type="match status" value="1"/>
</dbReference>
<dbReference type="EMBL" id="FOOT01000015">
    <property type="protein sequence ID" value="SFH38508.1"/>
    <property type="molecule type" value="Genomic_DNA"/>
</dbReference>
<dbReference type="RefSeq" id="WP_092105655.1">
    <property type="nucleotide sequence ID" value="NZ_FOOT01000015.1"/>
</dbReference>
<dbReference type="Gene3D" id="3.50.80.10">
    <property type="entry name" value="D-tyrosyl-tRNA(Tyr) deacylase"/>
    <property type="match status" value="1"/>
</dbReference>
<reference evidence="4" key="1">
    <citation type="submission" date="2016-10" db="EMBL/GenBank/DDBJ databases">
        <authorList>
            <person name="Varghese N."/>
            <person name="Submissions S."/>
        </authorList>
    </citation>
    <scope>NUCLEOTIDE SEQUENCE [LARGE SCALE GENOMIC DNA]</scope>
    <source>
        <strain evidence="4">LP51</strain>
    </source>
</reference>
<sequence length="152" mass="16452">MRIVIQRVTQAAVQIKGTTKGEIGLGLLLLAGFTADDSEEDLKWMAGKVAALRIFSDAEGKMNLSIKDVDGDALVISQFTLYASTKKGNRPSYTNAAPPAVSIPLYERFVQLMEEALGKPVQTGEFGADMKVSLLNDGPVTIVMDTKQKDLF</sequence>
<comment type="domain">
    <text evidence="2">A Gly-cisPro motif from one monomer fits into the active site of the other monomer to allow specific chiral rejection of L-amino acids.</text>
</comment>
<dbReference type="OrthoDB" id="9801395at2"/>
<dbReference type="SUPFAM" id="SSF69500">
    <property type="entry name" value="DTD-like"/>
    <property type="match status" value="1"/>
</dbReference>
<name>A0A1I2ZL04_9BACT</name>
<evidence type="ECO:0000313" key="4">
    <source>
        <dbReference type="Proteomes" id="UP000198724"/>
    </source>
</evidence>
<dbReference type="GO" id="GO:0106026">
    <property type="term" value="F:Gly-tRNA(Ala) deacylase activity"/>
    <property type="evidence" value="ECO:0007669"/>
    <property type="project" value="UniProtKB-UniRule"/>
</dbReference>
<dbReference type="Proteomes" id="UP000198724">
    <property type="component" value="Unassembled WGS sequence"/>
</dbReference>
<comment type="subunit">
    <text evidence="2">Homodimer.</text>
</comment>
<gene>
    <name evidence="2" type="primary">dtd</name>
    <name evidence="3" type="ORF">SAMN05421739_11528</name>
</gene>
<dbReference type="GO" id="GO:0019478">
    <property type="term" value="P:D-amino acid catabolic process"/>
    <property type="evidence" value="ECO:0007669"/>
    <property type="project" value="UniProtKB-UniRule"/>
</dbReference>
<keyword evidence="2" id="KW-0378">Hydrolase</keyword>
<comment type="catalytic activity">
    <reaction evidence="2">
        <text>glycyl-tRNA(Ala) + H2O = tRNA(Ala) + glycine + H(+)</text>
        <dbReference type="Rhea" id="RHEA:53744"/>
        <dbReference type="Rhea" id="RHEA-COMP:9657"/>
        <dbReference type="Rhea" id="RHEA-COMP:13640"/>
        <dbReference type="ChEBI" id="CHEBI:15377"/>
        <dbReference type="ChEBI" id="CHEBI:15378"/>
        <dbReference type="ChEBI" id="CHEBI:57305"/>
        <dbReference type="ChEBI" id="CHEBI:78442"/>
        <dbReference type="ChEBI" id="CHEBI:78522"/>
    </reaction>
</comment>
<keyword evidence="2" id="KW-0694">RNA-binding</keyword>
<evidence type="ECO:0000256" key="1">
    <source>
        <dbReference type="ARBA" id="ARBA00009673"/>
    </source>
</evidence>
<accession>A0A1I2ZL04</accession>
<evidence type="ECO:0000256" key="2">
    <source>
        <dbReference type="HAMAP-Rule" id="MF_00518"/>
    </source>
</evidence>
<dbReference type="EC" id="3.1.1.-" evidence="2"/>
<dbReference type="InterPro" id="IPR023509">
    <property type="entry name" value="DTD-like_sf"/>
</dbReference>
<comment type="subcellular location">
    <subcellularLocation>
        <location evidence="2">Cytoplasm</location>
    </subcellularLocation>
</comment>
<keyword evidence="4" id="KW-1185">Reference proteome</keyword>
<dbReference type="GO" id="GO:0000049">
    <property type="term" value="F:tRNA binding"/>
    <property type="evidence" value="ECO:0007669"/>
    <property type="project" value="UniProtKB-UniRule"/>
</dbReference>
<keyword evidence="2" id="KW-0963">Cytoplasm</keyword>
<dbReference type="PANTHER" id="PTHR10472:SF5">
    <property type="entry name" value="D-AMINOACYL-TRNA DEACYLASE 1"/>
    <property type="match status" value="1"/>
</dbReference>
<comment type="function">
    <text evidence="2">An aminoacyl-tRNA editing enzyme that deacylates mischarged D-aminoacyl-tRNAs. Also deacylates mischarged glycyl-tRNA(Ala), protecting cells against glycine mischarging by AlaRS. Acts via tRNA-based rather than protein-based catalysis; rejects L-amino acids rather than detecting D-amino acids in the active site. By recycling D-aminoacyl-tRNA to D-amino acids and free tRNA molecules, this enzyme counteracts the toxicity associated with the formation of D-aminoacyl-tRNA entities in vivo and helps enforce protein L-homochirality.</text>
</comment>
<dbReference type="HAMAP" id="MF_00518">
    <property type="entry name" value="Deacylase_Dtd"/>
    <property type="match status" value="1"/>
</dbReference>
<organism evidence="3 4">
    <name type="scientific">Pontibacter chinhatensis</name>
    <dbReference type="NCBI Taxonomy" id="1436961"/>
    <lineage>
        <taxon>Bacteria</taxon>
        <taxon>Pseudomonadati</taxon>
        <taxon>Bacteroidota</taxon>
        <taxon>Cytophagia</taxon>
        <taxon>Cytophagales</taxon>
        <taxon>Hymenobacteraceae</taxon>
        <taxon>Pontibacter</taxon>
    </lineage>
</organism>
<protein>
    <recommendedName>
        <fullName evidence="2">D-aminoacyl-tRNA deacylase</fullName>
        <shortName evidence="2">DTD</shortName>
        <ecNumber evidence="2">3.1.1.96</ecNumber>
    </recommendedName>
    <alternativeName>
        <fullName evidence="2">Gly-tRNA(Ala) deacylase</fullName>
        <ecNumber evidence="2">3.1.1.-</ecNumber>
    </alternativeName>
</protein>
<feature type="short sequence motif" description="Gly-cisPro motif, important for rejection of L-amino acids" evidence="2">
    <location>
        <begin position="138"/>
        <end position="139"/>
    </location>
</feature>
<dbReference type="Pfam" id="PF02580">
    <property type="entry name" value="Tyr_Deacylase"/>
    <property type="match status" value="1"/>
</dbReference>
<comment type="catalytic activity">
    <reaction evidence="2">
        <text>a D-aminoacyl-tRNA + H2O = a tRNA + a D-alpha-amino acid + H(+)</text>
        <dbReference type="Rhea" id="RHEA:13953"/>
        <dbReference type="Rhea" id="RHEA-COMP:10123"/>
        <dbReference type="Rhea" id="RHEA-COMP:10124"/>
        <dbReference type="ChEBI" id="CHEBI:15377"/>
        <dbReference type="ChEBI" id="CHEBI:15378"/>
        <dbReference type="ChEBI" id="CHEBI:59871"/>
        <dbReference type="ChEBI" id="CHEBI:78442"/>
        <dbReference type="ChEBI" id="CHEBI:79333"/>
        <dbReference type="EC" id="3.1.1.96"/>
    </reaction>
</comment>
<dbReference type="GO" id="GO:0043908">
    <property type="term" value="F:Ser(Gly)-tRNA(Ala) hydrolase activity"/>
    <property type="evidence" value="ECO:0007669"/>
    <property type="project" value="UniProtKB-UniRule"/>
</dbReference>
<dbReference type="STRING" id="1436961.SAMN05421739_11528"/>